<reference evidence="5" key="1">
    <citation type="submission" date="2024-02" db="UniProtKB">
        <authorList>
            <consortium name="WormBaseParasite"/>
        </authorList>
    </citation>
    <scope>IDENTIFICATION</scope>
</reference>
<proteinExistence type="predicted"/>
<feature type="coiled-coil region" evidence="2">
    <location>
        <begin position="90"/>
        <end position="124"/>
    </location>
</feature>
<dbReference type="InterPro" id="IPR057567">
    <property type="entry name" value="TPR_TTI1_C"/>
</dbReference>
<dbReference type="WBParaSite" id="MBELARI_LOCUS8317.2">
    <property type="protein sequence ID" value="MBELARI_LOCUS8317.2"/>
    <property type="gene ID" value="MBELARI_LOCUS8317"/>
</dbReference>
<dbReference type="Gene3D" id="1.25.10.10">
    <property type="entry name" value="Leucine-rich Repeat Variant"/>
    <property type="match status" value="1"/>
</dbReference>
<feature type="coiled-coil region" evidence="2">
    <location>
        <begin position="308"/>
        <end position="339"/>
    </location>
</feature>
<dbReference type="SUPFAM" id="SSF55550">
    <property type="entry name" value="SH2 domain"/>
    <property type="match status" value="1"/>
</dbReference>
<dbReference type="Pfam" id="PF00017">
    <property type="entry name" value="SH2"/>
    <property type="match status" value="1"/>
</dbReference>
<dbReference type="InterPro" id="IPR011989">
    <property type="entry name" value="ARM-like"/>
</dbReference>
<dbReference type="InterPro" id="IPR016024">
    <property type="entry name" value="ARM-type_fold"/>
</dbReference>
<dbReference type="Pfam" id="PF24173">
    <property type="entry name" value="TPR_TTI1_N"/>
    <property type="match status" value="1"/>
</dbReference>
<dbReference type="GO" id="GO:0005737">
    <property type="term" value="C:cytoplasm"/>
    <property type="evidence" value="ECO:0007669"/>
    <property type="project" value="TreeGrafter"/>
</dbReference>
<dbReference type="FunFam" id="3.30.505.10:FF:000096">
    <property type="entry name" value="SH2 domain-containing protein 4B-like"/>
    <property type="match status" value="1"/>
</dbReference>
<dbReference type="SMART" id="SM00252">
    <property type="entry name" value="SH2"/>
    <property type="match status" value="1"/>
</dbReference>
<keyword evidence="2" id="KW-0175">Coiled coil</keyword>
<name>A0AAF3FMC7_9BILA</name>
<keyword evidence="1" id="KW-0727">SH2 domain</keyword>
<dbReference type="InterPro" id="IPR036860">
    <property type="entry name" value="SH2_dom_sf"/>
</dbReference>
<dbReference type="SUPFAM" id="SSF48371">
    <property type="entry name" value="ARM repeat"/>
    <property type="match status" value="1"/>
</dbReference>
<evidence type="ECO:0000259" key="3">
    <source>
        <dbReference type="PROSITE" id="PS50001"/>
    </source>
</evidence>
<dbReference type="InterPro" id="IPR057566">
    <property type="entry name" value="TPR_TTI1_N"/>
</dbReference>
<sequence>MSVLKDILEKGYVDPEILEALDEEQKQMLFIQMRQEQMRKYQLYEEQLERDGLPLRKQKKKGVRWRSGVDGDVWVWVMGDHPEDKSIEEILEEEARREARTRALQELEHQVDESMEEALKAQLGNLRVGLTGSVYDDSDLSWEDQLVNKPPLLLQPQGTPLSALIRNWEKVGIGLQKSPVNGKPTTSMNNNGYREEAHTNEGAATPQKAIVTTFSIPTPQVAVIGAKGASVRNARGPPPPVPVRPAQFPSVTKSPQTQNVQPLQTLDLQNVKNEKQNGTNGSVRLRAQKALTPEEASDEVNKRESEIFQTIREKHEQLRKEAEAEAERERLAWEEQERKSREAEAAIRSIAQKAREQHRQLLRTSTSILPALADTKATSLREAIKNLPRPPRPKNKEEIVTWFKKNELPRGTGLDPKTGLPAPWFHGIISRDASEQLLVGKPTGSFLVRVSERIWGYTVSYVVGNGSCKHFLIERIEQGYQFLGTNQIVHDSLFDLIVYHESAPITAKGGEILKWFVGQIGRPADYIDLFPEPINNNHSAIGGTLQKGDDARPALLTASQLLNECLSDTKYELTERQACLQATTSALRVIFEQAVATNNVVKTHDRYAQIIISLFGTNQSQEFLDVLQWKHLRPLISSMLYILDQKELNRDLLLEALEMLLTHAETALTEDLYNVAFLPGIGKLTSTLLTHLTIDSLRSNKRVKTVRILSQMLSKAPVHILTSVLPGTLSKLSEVLCDPNSVQAILTVCLMIFKDCILSAFLAPTTTDKNFTSEGQIDSEINKAKSLLIERNEDWRAKSTSRINSMIRRFSANLVIHDSTVVRLQLLDFLRELSAHAEMFGEEFQRIVIDTSILLANDEDDGVKEMANQVLLKIKEENQDFYSLRIHTLFSEVKNDLLKLPEKTICSRPLLSQVLSLVKLFPDFRILYLDGTMAEFITAVARVVRVDIERLNITSSNPTSLTDFILAIPLKNEITMLWVQSVCHALLKNNPYEVFSMFADLLKESDRDNLTSFGLILSLMAIETQKIETTDAVGLRQCVEVCQTYIDGINIDVKEMDHKISDTTITNTSSVALLTSMNCAVSTLIGCISDVNIQNLYLVDVFCMLLLGSTIPNFVISTSSDLALQYIAQVQSVSLSTLLEKRDVLIIHKMWHWKSKIMSAPKLLTAFILRTDSTSVFNSTKKILRQMLTVLDEQNEIASVTTTLCAMSVFVESILKWFPKIDTEKLDSQPNDYKNLENEDGNLEHLSLNDPVAPEKEQAPEPILMTEEILRRTQHFLFSPHVPVKVECLRLLSASLRVVRLYEDVLLPMIHQNWSPLKSRLNDVSLVVRSEAVKVLTCYCQIAGSFVYRRVSNDAWPQLTRWAQNELGKSQYTQSEKYRLLFAIVSNSALIWSSIGYKADDADTVLPFLEKVSTCFQCPNELRLEAINAINVLKCLISNDE</sequence>
<evidence type="ECO:0000313" key="5">
    <source>
        <dbReference type="WBParaSite" id="MBELARI_LOCUS8317.2"/>
    </source>
</evidence>
<organism evidence="4 5">
    <name type="scientific">Mesorhabditis belari</name>
    <dbReference type="NCBI Taxonomy" id="2138241"/>
    <lineage>
        <taxon>Eukaryota</taxon>
        <taxon>Metazoa</taxon>
        <taxon>Ecdysozoa</taxon>
        <taxon>Nematoda</taxon>
        <taxon>Chromadorea</taxon>
        <taxon>Rhabditida</taxon>
        <taxon>Rhabditina</taxon>
        <taxon>Rhabditomorpha</taxon>
        <taxon>Rhabditoidea</taxon>
        <taxon>Rhabditidae</taxon>
        <taxon>Mesorhabditinae</taxon>
        <taxon>Mesorhabditis</taxon>
    </lineage>
</organism>
<evidence type="ECO:0000256" key="1">
    <source>
        <dbReference type="PROSITE-ProRule" id="PRU00191"/>
    </source>
</evidence>
<dbReference type="Pfam" id="PF24181">
    <property type="entry name" value="TPR_TTI1_C"/>
    <property type="match status" value="1"/>
</dbReference>
<dbReference type="PROSITE" id="PS50001">
    <property type="entry name" value="SH2"/>
    <property type="match status" value="1"/>
</dbReference>
<evidence type="ECO:0000256" key="2">
    <source>
        <dbReference type="SAM" id="Coils"/>
    </source>
</evidence>
<dbReference type="Gene3D" id="3.30.505.10">
    <property type="entry name" value="SH2 domain"/>
    <property type="match status" value="1"/>
</dbReference>
<accession>A0AAF3FMC7</accession>
<dbReference type="Proteomes" id="UP000887575">
    <property type="component" value="Unassembled WGS sequence"/>
</dbReference>
<evidence type="ECO:0000313" key="4">
    <source>
        <dbReference type="Proteomes" id="UP000887575"/>
    </source>
</evidence>
<keyword evidence="4" id="KW-1185">Reference proteome</keyword>
<protein>
    <recommendedName>
        <fullName evidence="3">SH2 domain-containing protein</fullName>
    </recommendedName>
</protein>
<dbReference type="PANTHER" id="PTHR14388">
    <property type="entry name" value="T CELL-SPECIFIC ADAPTER PROTEIN TSAD"/>
    <property type="match status" value="1"/>
</dbReference>
<dbReference type="PANTHER" id="PTHR14388:SF17">
    <property type="entry name" value="SH2 DOMAIN-CONTAINING PROTEIN"/>
    <property type="match status" value="1"/>
</dbReference>
<feature type="domain" description="SH2" evidence="3">
    <location>
        <begin position="424"/>
        <end position="524"/>
    </location>
</feature>
<dbReference type="InterPro" id="IPR000980">
    <property type="entry name" value="SH2"/>
</dbReference>